<dbReference type="InterPro" id="IPR002645">
    <property type="entry name" value="STAS_dom"/>
</dbReference>
<dbReference type="Pfam" id="PF01740">
    <property type="entry name" value="STAS"/>
    <property type="match status" value="1"/>
</dbReference>
<dbReference type="STRING" id="1453497.AT15_05115"/>
<gene>
    <name evidence="2" type="ORF">AT15_05115</name>
</gene>
<accession>A0A176JUU8</accession>
<dbReference type="PATRIC" id="fig|1453497.3.peg.1016"/>
<evidence type="ECO:0000259" key="1">
    <source>
        <dbReference type="PROSITE" id="PS50801"/>
    </source>
</evidence>
<dbReference type="RefSeq" id="WP_068348950.1">
    <property type="nucleotide sequence ID" value="NZ_JFHK01000028.1"/>
</dbReference>
<reference evidence="2 3" key="1">
    <citation type="submission" date="2014-02" db="EMBL/GenBank/DDBJ databases">
        <title>Kosmotoga genome sequencing.</title>
        <authorList>
            <person name="Pollo S.M."/>
            <person name="Charchuk R."/>
            <person name="Nesbo C.L."/>
        </authorList>
    </citation>
    <scope>NUCLEOTIDE SEQUENCE [LARGE SCALE GENOMIC DNA]</scope>
    <source>
        <strain evidence="2 3">S304</strain>
    </source>
</reference>
<comment type="caution">
    <text evidence="2">The sequence shown here is derived from an EMBL/GenBank/DDBJ whole genome shotgun (WGS) entry which is preliminary data.</text>
</comment>
<keyword evidence="3" id="KW-1185">Reference proteome</keyword>
<name>A0A176JUU8_9BACT</name>
<sequence>MFEIERINNLYLIIKLKEPTRVIGEVSIEFREWLLNQNYEHLKAVIFDADNLVFVDSMGIASFIALYKKLFQEKIPITFCGLSPDLKNLFMMLKLDTLFDINCDSISAALEKFGR</sequence>
<dbReference type="EMBL" id="JFHK01000028">
    <property type="protein sequence ID" value="OAA27202.1"/>
    <property type="molecule type" value="Genomic_DNA"/>
</dbReference>
<dbReference type="CDD" id="cd07043">
    <property type="entry name" value="STAS_anti-anti-sigma_factors"/>
    <property type="match status" value="1"/>
</dbReference>
<dbReference type="OrthoDB" id="9793697at2"/>
<dbReference type="InterPro" id="IPR036513">
    <property type="entry name" value="STAS_dom_sf"/>
</dbReference>
<dbReference type="AlphaFoldDB" id="A0A176JUU8"/>
<protein>
    <recommendedName>
        <fullName evidence="1">STAS domain-containing protein</fullName>
    </recommendedName>
</protein>
<organism evidence="2 3">
    <name type="scientific">Kosmotoga arenicorallina S304</name>
    <dbReference type="NCBI Taxonomy" id="1453497"/>
    <lineage>
        <taxon>Bacteria</taxon>
        <taxon>Thermotogati</taxon>
        <taxon>Thermotogota</taxon>
        <taxon>Thermotogae</taxon>
        <taxon>Kosmotogales</taxon>
        <taxon>Kosmotogaceae</taxon>
        <taxon>Kosmotoga</taxon>
    </lineage>
</organism>
<dbReference type="SUPFAM" id="SSF52091">
    <property type="entry name" value="SpoIIaa-like"/>
    <property type="match status" value="1"/>
</dbReference>
<dbReference type="Proteomes" id="UP000077339">
    <property type="component" value="Unassembled WGS sequence"/>
</dbReference>
<dbReference type="Gene3D" id="3.30.750.24">
    <property type="entry name" value="STAS domain"/>
    <property type="match status" value="1"/>
</dbReference>
<feature type="domain" description="STAS" evidence="1">
    <location>
        <begin position="30"/>
        <end position="115"/>
    </location>
</feature>
<evidence type="ECO:0000313" key="3">
    <source>
        <dbReference type="Proteomes" id="UP000077339"/>
    </source>
</evidence>
<dbReference type="PROSITE" id="PS50801">
    <property type="entry name" value="STAS"/>
    <property type="match status" value="1"/>
</dbReference>
<evidence type="ECO:0000313" key="2">
    <source>
        <dbReference type="EMBL" id="OAA27202.1"/>
    </source>
</evidence>
<proteinExistence type="predicted"/>